<dbReference type="RefSeq" id="WP_012526862.1">
    <property type="nucleotide sequence ID" value="NC_011891.1"/>
</dbReference>
<evidence type="ECO:0000313" key="2">
    <source>
        <dbReference type="Proteomes" id="UP000007089"/>
    </source>
</evidence>
<dbReference type="EMBL" id="CP001359">
    <property type="protein sequence ID" value="ACL66291.1"/>
    <property type="molecule type" value="Genomic_DNA"/>
</dbReference>
<dbReference type="HOGENOM" id="CLU_1607446_0_0_7"/>
<dbReference type="AlphaFoldDB" id="B8JFB4"/>
<accession>B8JFB4</accession>
<gene>
    <name evidence="1" type="ordered locus">A2cp1_2954</name>
</gene>
<sequence length="165" mass="17426">MAESVLPELAKTMEERVLLPEAPPSKECQQLWFMLAKTRWRSLALVPADEGGSTAALAASLAEVGRQLRDGAVTALNLPHLDYITASGIADAIAAAGRGEGVPPNLQIIVAIPPVLDDPLGVAVAHAVDAAVLCVEMGKARLKSARKTMELVGRERFVGSILMRP</sequence>
<dbReference type="KEGG" id="acp:A2cp1_2954"/>
<proteinExistence type="predicted"/>
<keyword evidence="2" id="KW-1185">Reference proteome</keyword>
<protein>
    <submittedName>
        <fullName evidence="1">Uncharacterized protein</fullName>
    </submittedName>
</protein>
<name>B8JFB4_ANAD2</name>
<reference evidence="1" key="1">
    <citation type="submission" date="2009-01" db="EMBL/GenBank/DDBJ databases">
        <title>Complete sequence of Anaeromyxobacter dehalogenans 2CP-1.</title>
        <authorList>
            <consortium name="US DOE Joint Genome Institute"/>
            <person name="Lucas S."/>
            <person name="Copeland A."/>
            <person name="Lapidus A."/>
            <person name="Glavina del Rio T."/>
            <person name="Dalin E."/>
            <person name="Tice H."/>
            <person name="Bruce D."/>
            <person name="Goodwin L."/>
            <person name="Pitluck S."/>
            <person name="Saunders E."/>
            <person name="Brettin T."/>
            <person name="Detter J.C."/>
            <person name="Han C."/>
            <person name="Larimer F."/>
            <person name="Land M."/>
            <person name="Hauser L."/>
            <person name="Kyrpides N."/>
            <person name="Ovchinnikova G."/>
            <person name="Beliaev A.S."/>
            <person name="Richardson P."/>
        </authorList>
    </citation>
    <scope>NUCLEOTIDE SEQUENCE</scope>
    <source>
        <strain evidence="1">2CP-1</strain>
    </source>
</reference>
<organism evidence="1 2">
    <name type="scientific">Anaeromyxobacter dehalogenans (strain ATCC BAA-258 / DSM 21875 / 2CP-1)</name>
    <dbReference type="NCBI Taxonomy" id="455488"/>
    <lineage>
        <taxon>Bacteria</taxon>
        <taxon>Pseudomonadati</taxon>
        <taxon>Myxococcota</taxon>
        <taxon>Myxococcia</taxon>
        <taxon>Myxococcales</taxon>
        <taxon>Cystobacterineae</taxon>
        <taxon>Anaeromyxobacteraceae</taxon>
        <taxon>Anaeromyxobacter</taxon>
    </lineage>
</organism>
<dbReference type="Proteomes" id="UP000007089">
    <property type="component" value="Chromosome"/>
</dbReference>
<evidence type="ECO:0000313" key="1">
    <source>
        <dbReference type="EMBL" id="ACL66291.1"/>
    </source>
</evidence>